<feature type="domain" description="Filamentous haemagglutinin FhaB/tRNA nuclease CdiA-like TPS" evidence="2">
    <location>
        <begin position="78"/>
        <end position="185"/>
    </location>
</feature>
<dbReference type="RefSeq" id="WP_277583819.1">
    <property type="nucleotide sequence ID" value="NZ_SGUG01000017.1"/>
</dbReference>
<accession>A0A9X4R8K1</accession>
<evidence type="ECO:0000313" key="3">
    <source>
        <dbReference type="EMBL" id="MDG0863338.1"/>
    </source>
</evidence>
<keyword evidence="4" id="KW-1185">Reference proteome</keyword>
<feature type="compositionally biased region" description="Pro residues" evidence="1">
    <location>
        <begin position="8"/>
        <end position="17"/>
    </location>
</feature>
<protein>
    <submittedName>
        <fullName evidence="3">Filamentous hemagglutinin N-terminal domain-containing protein</fullName>
    </submittedName>
</protein>
<feature type="region of interest" description="Disordered" evidence="1">
    <location>
        <begin position="2420"/>
        <end position="2447"/>
    </location>
</feature>
<feature type="compositionally biased region" description="Pro residues" evidence="1">
    <location>
        <begin position="2421"/>
        <end position="2447"/>
    </location>
</feature>
<dbReference type="InterPro" id="IPR012334">
    <property type="entry name" value="Pectin_lyas_fold"/>
</dbReference>
<reference evidence="3" key="1">
    <citation type="submission" date="2019-02" db="EMBL/GenBank/DDBJ databases">
        <title>Draft genome of the type strain Pelomonas aquatica CCUG 52575T.</title>
        <authorList>
            <person name="Gomila M."/>
            <person name="Lalucat J."/>
        </authorList>
    </citation>
    <scope>NUCLEOTIDE SEQUENCE</scope>
    <source>
        <strain evidence="3">CCUG 52575</strain>
    </source>
</reference>
<dbReference type="InterPro" id="IPR050909">
    <property type="entry name" value="Bact_Autotransporter_VF"/>
</dbReference>
<dbReference type="PANTHER" id="PTHR12338:SF5">
    <property type="entry name" value="ANTIGEN 43-RELATED"/>
    <property type="match status" value="1"/>
</dbReference>
<sequence length="2447" mass="241460">MARHDNHPLPPLTPAPRPRTAAVRATPPWPHAGHGILQPLVVALAIAMPLHVLAQTKPPVYAVPELPKNMGWRIYGNGGSAPVITPNTRGGQDMTVQQASQRAIYNWASFNIGEASSVTFDMAQSGSSALNRIHDLNPSYIYGSLKATNGGEIVLYNRNGILFGGGAQVNVGSLIATTLSPRDEDFKNGFSANVLGGDPAFSYRYDAENSAGLFSSSFVRVDAGAQLTSAEGGRIFLFAQKVTNNAGTITSPGGQVVLGAGAEAYLRLPTGDSLYASEVNANVPSVRGLLVDLGRADLGQAGDGRVENLAGANPAAGVYSPRGNVTLVGMAVNQSGRVSATTSVSQNGSILLLAQGGTSNAGIGSGSPSYKRAQLNGDLLLGSGSRTEILPDNNGADGKPLTSDDNSTFVTSRLQLNGANITLAANAQVLAPGAQASIRATAKPIYDAAPGKRDPFQPDAGRVLIGSGASIDLSGTTDTALSAGRFFVTTELLGSNDLADAPLQKSGLLYRNKVTLDVRGSSPILGSLGGYRSALQRSAGERLSAGGALSLLAGEAVLMANDASVDVSGGRVSYTDAVVNPTVLTASTGKTYSLNDAPRDLLYTGIANAFSNTNGWQRNGASVGFGMRAPGRVEAGYVAGSAGGSLFVLAPNVVLGGNLLGSTTAGLRQTNGVDALAAPTRLELGTNFHGGFAFGDLAYLGAVLGSLNITAKPVSLSGPTWDGLFASATAPAPANGWQSALSAAQLEASGFGNIVISTVKDLTLTLQDPGQPVGQLTLPRLGSLTLNSQTGQVVLGSSVRLPGGSLTAQTLLTGDVTVASGVTLDASGAWVNAQIDGAGSGAGTAGGSITLNSQRSVFAAPGTVLDVSGGALVDTGGTVRGGNGGSIGLSAGLAGISAGDTLDQTALRHLDIAGIGLRGYSTTRGGSVSLTTPYIDIGSFPTGLSVNAADAAAMPDGLRLPTDFFSTGGFSKFTLDGRRALAVEAGATIAPSAALWLQGAASARMPSGTLAGKAFGGGTGLPGNQLPQAVSLDLRSSGLGVDLAEGNLGVAAGSRFDLRPTASLALSAATSLYFDGQARAPGGRIALTAGTVGNSNTLVPQFLWLGADSRLDVAGTLLRTPGSDGLLRGRVLDGGSVSLSIANTLRSSLIWQAGGVIDASGSAGLLDVSLLGPSGSVTQRQTVSSAGGSISFSGNGQMLLEGRLLAAGGGGSSAGGQVNVALQSGLASLVGIATPIELALTSAPTQVTATLDPTQLPNAQNLAPRASISAAQIAASGAADLGLSAQDGLFVESGVNLALPRLLGIDAPALRLDGAGSATLAAPQLQWGFAQKAALDNSGHPRLANASGGSAQLQLQATNLVLGERVVTQGIGTLGLSAGQDLRLQAGVLDAQQALTGALVTQADTTISAAQLYPASDTRFTIDASGHGLTLNGAATSATPDAPPSAGGSLNLLAGTIDVSGTVRAPAGSIALTASTAIREHGGASISVSSAGQTLIYGQSASGKWFSPQQVGGNGSSLATPPAKNISLTAPTVDLQTGSSIDLRGGGQLLAWQFIPGPGGSTDAFTGSDGGFALVPGQRLQGAFDFTLKGAAPALGKQLVIGSGGPIPAGSYTLLPARYAILDGAYLVRPVSGGTPLGLGTALTQPDGSVYVGALLADAGTSLRGALPGTWSVQTSAQALKRSEIRTTTLDGFFSAAARRDGVPIPALSTDAGRLVVGSQSLNLGLTLQGAPGTTAQPSGDALPGRGSQVYLAASAIQVGGSAADASTLRVDPAQLNGLGANLLVLGATPGAAAADAAGLGVAASSLTVAAGTHLQANDLVLAATTTLQLGDGVQLQAKPDASRLGATSVGDLRITGDGAALRLSSRPDVALLRSPAPTGAAQLLLGQNLQLDAGTGALTLDSSGTARAGGGLAVNAAETTLGAQRLAVGAARDATSWLIDPGWFASLGAGSSLTLRGYGSIDFGAGSTLGNASLRDLGLDSPLLRAPGSGNATLVATNIGLGNSSGLQPTASPAASLPAGTLSVAASGRLTVASGSQRTEAATTQWQAGSLLRFDGASSTGFSGALAVTAPLIGSGPAADASLAVGSRFSVAGATATGDAAATLKPSGRLQVSASDIVQGGVIDFAAGSVQLTATTGDLVLGTGSRVSVRGTTMKLGDAAVDLPAGSLTMQSSSGSVTLSAGTVVDLSGAGQGDAGRLMISAPLGRITTAGDLRGTAAAGARSASLALDSAAATDLGLLAAQLKAGGAHNNFGNSLYIRNRQGDQQVSADTTLAAQQITLVSDQGSLQVAGILDTRAGAAGRLTLAAGGDLTLLPGAQLRASADAEGHGGSAELSSTSGLLSLLPTSVIDLGRGPAGNAAGGVLTLRAARTGLASDGSGAGNDVRIAPVGSDLFGIGFVDVQAVKVYGGVSQIVAGATPTPAPTAAPTPAPTPAPTAAPTPAPTQA</sequence>
<evidence type="ECO:0000256" key="1">
    <source>
        <dbReference type="SAM" id="MobiDB-lite"/>
    </source>
</evidence>
<dbReference type="InterPro" id="IPR008638">
    <property type="entry name" value="FhaB/CdiA-like_TPS"/>
</dbReference>
<evidence type="ECO:0000313" key="4">
    <source>
        <dbReference type="Proteomes" id="UP001152766"/>
    </source>
</evidence>
<dbReference type="InterPro" id="IPR011050">
    <property type="entry name" value="Pectin_lyase_fold/virulence"/>
</dbReference>
<dbReference type="NCBIfam" id="TIGR01901">
    <property type="entry name" value="adhes_NPXG"/>
    <property type="match status" value="1"/>
</dbReference>
<dbReference type="SMART" id="SM00912">
    <property type="entry name" value="Haemagg_act"/>
    <property type="match status" value="1"/>
</dbReference>
<proteinExistence type="predicted"/>
<name>A0A9X4R8K1_9BURK</name>
<dbReference type="Gene3D" id="2.160.20.10">
    <property type="entry name" value="Single-stranded right-handed beta-helix, Pectin lyase-like"/>
    <property type="match status" value="1"/>
</dbReference>
<gene>
    <name evidence="3" type="ORF">EXJ73_12765</name>
</gene>
<organism evidence="3 4">
    <name type="scientific">Pelomonas aquatica</name>
    <dbReference type="NCBI Taxonomy" id="431058"/>
    <lineage>
        <taxon>Bacteria</taxon>
        <taxon>Pseudomonadati</taxon>
        <taxon>Pseudomonadota</taxon>
        <taxon>Betaproteobacteria</taxon>
        <taxon>Burkholderiales</taxon>
        <taxon>Sphaerotilaceae</taxon>
        <taxon>Roseateles</taxon>
    </lineage>
</organism>
<feature type="non-terminal residue" evidence="3">
    <location>
        <position position="2447"/>
    </location>
</feature>
<dbReference type="SUPFAM" id="SSF51126">
    <property type="entry name" value="Pectin lyase-like"/>
    <property type="match status" value="1"/>
</dbReference>
<dbReference type="EMBL" id="SGUG01000017">
    <property type="protein sequence ID" value="MDG0863338.1"/>
    <property type="molecule type" value="Genomic_DNA"/>
</dbReference>
<evidence type="ECO:0000259" key="2">
    <source>
        <dbReference type="SMART" id="SM00912"/>
    </source>
</evidence>
<dbReference type="Pfam" id="PF05860">
    <property type="entry name" value="TPS"/>
    <property type="match status" value="1"/>
</dbReference>
<dbReference type="PANTHER" id="PTHR12338">
    <property type="entry name" value="AUTOTRANSPORTER"/>
    <property type="match status" value="1"/>
</dbReference>
<comment type="caution">
    <text evidence="3">The sequence shown here is derived from an EMBL/GenBank/DDBJ whole genome shotgun (WGS) entry which is preliminary data.</text>
</comment>
<feature type="region of interest" description="Disordered" evidence="1">
    <location>
        <begin position="1"/>
        <end position="27"/>
    </location>
</feature>
<dbReference type="Proteomes" id="UP001152766">
    <property type="component" value="Unassembled WGS sequence"/>
</dbReference>